<organism evidence="1 2">
    <name type="scientific">Diphasiastrum complanatum</name>
    <name type="common">Issler's clubmoss</name>
    <name type="synonym">Lycopodium complanatum</name>
    <dbReference type="NCBI Taxonomy" id="34168"/>
    <lineage>
        <taxon>Eukaryota</taxon>
        <taxon>Viridiplantae</taxon>
        <taxon>Streptophyta</taxon>
        <taxon>Embryophyta</taxon>
        <taxon>Tracheophyta</taxon>
        <taxon>Lycopodiopsida</taxon>
        <taxon>Lycopodiales</taxon>
        <taxon>Lycopodiaceae</taxon>
        <taxon>Lycopodioideae</taxon>
        <taxon>Diphasiastrum</taxon>
    </lineage>
</organism>
<protein>
    <submittedName>
        <fullName evidence="1">Uncharacterized protein</fullName>
    </submittedName>
</protein>
<dbReference type="Proteomes" id="UP001162992">
    <property type="component" value="Chromosome 8"/>
</dbReference>
<reference evidence="2" key="1">
    <citation type="journal article" date="2024" name="Proc. Natl. Acad. Sci. U.S.A.">
        <title>Extraordinary preservation of gene collinearity over three hundred million years revealed in homosporous lycophytes.</title>
        <authorList>
            <person name="Li C."/>
            <person name="Wickell D."/>
            <person name="Kuo L.Y."/>
            <person name="Chen X."/>
            <person name="Nie B."/>
            <person name="Liao X."/>
            <person name="Peng D."/>
            <person name="Ji J."/>
            <person name="Jenkins J."/>
            <person name="Williams M."/>
            <person name="Shu S."/>
            <person name="Plott C."/>
            <person name="Barry K."/>
            <person name="Rajasekar S."/>
            <person name="Grimwood J."/>
            <person name="Han X."/>
            <person name="Sun S."/>
            <person name="Hou Z."/>
            <person name="He W."/>
            <person name="Dai G."/>
            <person name="Sun C."/>
            <person name="Schmutz J."/>
            <person name="Leebens-Mack J.H."/>
            <person name="Li F.W."/>
            <person name="Wang L."/>
        </authorList>
    </citation>
    <scope>NUCLEOTIDE SEQUENCE [LARGE SCALE GENOMIC DNA]</scope>
    <source>
        <strain evidence="2">cv. PW_Plant_1</strain>
    </source>
</reference>
<keyword evidence="2" id="KW-1185">Reference proteome</keyword>
<comment type="caution">
    <text evidence="1">The sequence shown here is derived from an EMBL/GenBank/DDBJ whole genome shotgun (WGS) entry which is preliminary data.</text>
</comment>
<evidence type="ECO:0000313" key="2">
    <source>
        <dbReference type="Proteomes" id="UP001162992"/>
    </source>
</evidence>
<evidence type="ECO:0000313" key="1">
    <source>
        <dbReference type="EMBL" id="KAJ7546241.1"/>
    </source>
</evidence>
<proteinExistence type="predicted"/>
<dbReference type="EMBL" id="CM055099">
    <property type="protein sequence ID" value="KAJ7546241.1"/>
    <property type="molecule type" value="Genomic_DNA"/>
</dbReference>
<name>A0ACC2CW63_DIPCM</name>
<sequence>MEIRQAQTRCIDDVMFRKVGADIALGPPDSESSTDSGDSYKEAPARALAVSNKFGLTFYADSTGFGVAKTTDLVMLSKELKNASESCSIKDKCISHVKLSRIRAISLSHDELTLAVCAGDSYQLVDVISLAQKSGTSSFEQEVVGITSVSTKDFCWSPSDSKTYLVLSTEGKLYSGSINASPKSLVDGVTAVCWSPNGRHVAYSIGGKSLVITTSNFSSSFNLELPELPNLKDDLDFSVERELRGYFLNCCTFLEVDTLKWVQPSSLLICFAGADTDGEILECPLFLLTSASEDLAQEHAACFGLVFEQLFPSVESTIPFGGSGPFMLAEYLEPWQMLVATCRKSIDDHIVLLGWFQESESSEPFTLEVVNDAWIPRIELPDDGGDNAVTGLAIDRTTVTLELLDPREESDKEKLPPCPVLMCTTLEGKLSFFSFCRLEKKWQDLQIMETPSKLPESVSRSVPRANIAEKPARQSILEAESIIDHKSGHEILEKGKKSAENEFQKGKIDQTRMGEEQAKLGSQASGNENVQMLQEVRSGKSGSRLGGAVRTISFPTDKKFQSSLENNSAFSLSSTKSATSKTAPFSLQKSPGTVERFSSVSPTGVLMQRQPEVRSSGITDMEAYFLSELDTVNKMANEINALISSIEGKDLSKKGSHAPTFKKEAFDKLEHGISSLSDSCKLMKNELEQQKQLLEELHDESMQVDAWRTYVQSLLEQAADHRHQELWKCQKLHPEMDAIRKRVRNSDQVVKQQIADLESHLHNLELNEKQIYGRSRSSKLNQKSGRHFQSLQYLYNTVNTQLAAAEQLAGCLAQQMEELNISSPQPKKCSQTRLMVLDIVNESAIASSNSSFQAYQSEGGVSNQGKTLTSYSGQTPRNMHSTPPKSWQLDSGLAIQDSVRRRRDSMDSSWVHVGAVKTTVERSARVRPAEKVANHVASGSQDQLRLRLLNTSDSSEKNQLSPTARIPQAVLPAGSYSLSTPTFSDVSRSVADGIFETASGTETVKVASGSTNFAMGMSQVSVSTNMSTKPFSIIGSSTALPAPVQNVRVSTPPTLSMKVNPFKPLAPHSEVPKLGSSYETRDQPVGNIVPKPVSQPKRPDFLSTSKSGPSALSSAGFNQFSFGTTAAFPIDSSIKTQPSSSSMDSSRMSSAPVPPGSTLAQVLKKDTLKFQVKGLSPTVQLATDTSLVSTVSSPAVQAQNATAVAPLSSSLGFEESAKVSMGSKRPDVHEKPTDNVVMAAAPEPVASAAMKTVSDLVPTSSPSFGFGQFSMSSLNGSFAPTSSSLLQSTVTLSSTQPMVSTGASLSSSLMASSFMQTQESLPSAQKQFPFSGASFPSSTPAVGSSSAEIHEEDMEEATNTGFSDFGGFGGLGLGANTQANSQKVNAFGGPSFSTQSGTNFSLTAPTGQLFRPAAFALPAAPGSSPQLGSGFNTGFSQGLFSQNPAPGGFGSPTQPSASGFGQPSQLGPGQQALGSALGAFGQTRQMGMGQMSSIGGGFGSISGGGFAAVASGGGFSNAATGGAFAGVSSAGGFQAFSGAKGGGGSSGFGGSTSFASQQPSAPQASNIKFQMRK</sequence>
<gene>
    <name evidence="1" type="ORF">O6H91_08G031600</name>
</gene>
<accession>A0ACC2CW63</accession>